<evidence type="ECO:0000313" key="2">
    <source>
        <dbReference type="Proteomes" id="UP001302257"/>
    </source>
</evidence>
<gene>
    <name evidence="1" type="ORF">RAN89_06135</name>
</gene>
<protein>
    <submittedName>
        <fullName evidence="1">Uncharacterized protein</fullName>
    </submittedName>
</protein>
<dbReference type="Proteomes" id="UP001302257">
    <property type="component" value="Chromosome"/>
</dbReference>
<name>A0ABZ0B310_9BURK</name>
<proteinExistence type="predicted"/>
<accession>A0ABZ0B310</accession>
<keyword evidence="2" id="KW-1185">Reference proteome</keyword>
<evidence type="ECO:0000313" key="1">
    <source>
        <dbReference type="EMBL" id="WNO06005.1"/>
    </source>
</evidence>
<dbReference type="RefSeq" id="WP_313868727.1">
    <property type="nucleotide sequence ID" value="NZ_CP132507.1"/>
</dbReference>
<reference evidence="1 2" key="1">
    <citation type="submission" date="2023-08" db="EMBL/GenBank/DDBJ databases">
        <title>Rhodoferax potami sp. nov. and Rhodoferax mekongensis sp. nov., isolated from the Mekong River in Thailand.</title>
        <authorList>
            <person name="Kitikhun S."/>
            <person name="Charoenyingcharoen P."/>
            <person name="Siriarchawattana P."/>
            <person name="Likhitrattanapisal S."/>
            <person name="Nilsakha T."/>
            <person name="Chanpet A."/>
            <person name="Rattanawaree P."/>
            <person name="Ingsriswang S."/>
        </authorList>
    </citation>
    <scope>NUCLEOTIDE SEQUENCE [LARGE SCALE GENOMIC DNA]</scope>
    <source>
        <strain evidence="1 2">TBRC 17307</strain>
    </source>
</reference>
<organism evidence="1 2">
    <name type="scientific">Rhodoferax mekongensis</name>
    <dbReference type="NCBI Taxonomy" id="3068341"/>
    <lineage>
        <taxon>Bacteria</taxon>
        <taxon>Pseudomonadati</taxon>
        <taxon>Pseudomonadota</taxon>
        <taxon>Betaproteobacteria</taxon>
        <taxon>Burkholderiales</taxon>
        <taxon>Comamonadaceae</taxon>
        <taxon>Rhodoferax</taxon>
    </lineage>
</organism>
<dbReference type="EMBL" id="CP132507">
    <property type="protein sequence ID" value="WNO06005.1"/>
    <property type="molecule type" value="Genomic_DNA"/>
</dbReference>
<sequence length="94" mass="10094">MKIVIELNDNDLRLAISEQVGKAISGLATEAIQKQVDDILEKKFSRIGKGDVDSAVKDAATKLVRGDNNQWRLDGMVKTALSDAARALIKGGGE</sequence>